<organism evidence="1 2">
    <name type="scientific">Clostridioides difficile ATCC 9689 = DSM 1296</name>
    <dbReference type="NCBI Taxonomy" id="1121308"/>
    <lineage>
        <taxon>Bacteria</taxon>
        <taxon>Bacillati</taxon>
        <taxon>Bacillota</taxon>
        <taxon>Clostridia</taxon>
        <taxon>Peptostreptococcales</taxon>
        <taxon>Peptostreptococcaceae</taxon>
        <taxon>Clostridioides</taxon>
    </lineage>
</organism>
<sequence length="301" mass="34107">MNKIISILKPTGMTSHDVVSRVRKILNIKKVGHTGTLDPDASGVLPICIGKATKVCEVILNKDKSYICELTLGISTDTYDASGEILKKVDDFKFSNEDIERAFDTQRGEINQLPPIYSALKVNGKRMCDLVRSGRQSEITLKTRRVNIKDIKILSIKGNKVMFYVECSKGTYVRSICHDIGEYLGCGAHMSFLNRTSSGKFDLDNSITLEELELFYENKTLDKYLYDIDYVLDSFNYVVLNPNAIKYYCNGGSIDDKRFLKNNFDKDDEFVRVYSTDNFLGLGKLSKHNNTISVKSDKMFI</sequence>
<evidence type="ECO:0000313" key="2">
    <source>
        <dbReference type="Proteomes" id="UP001510562"/>
    </source>
</evidence>
<reference evidence="1 2" key="1">
    <citation type="journal article" date="2015" name="Genome Announc.">
        <title>Complete Genome Sequence of the Clostridium difficile Type Strain DSM 1296T.</title>
        <authorList>
            <person name="Riedel T."/>
            <person name="Bunk B."/>
            <person name="Wittmann J."/>
            <person name="Thurmer A."/>
            <person name="Sproer C."/>
            <person name="Gronow S."/>
            <person name="Liesegang H."/>
            <person name="Daniel R."/>
            <person name="Overmann J."/>
        </authorList>
    </citation>
    <scope>NUCLEOTIDE SEQUENCE [LARGE SCALE GENOMIC DNA]</scope>
    <source>
        <strain evidence="2">ATCC 9689 / DSM 1296 / BCRC 10642 / JCM 1296 / NCIMB 10666 / NCTC 11209 / 90556-M6S</strain>
    </source>
</reference>
<proteinExistence type="predicted"/>
<name>A0AC59FY03_CLODI</name>
<protein>
    <submittedName>
        <fullName evidence="1">tRNA pseudouridine synthase B</fullName>
    </submittedName>
</protein>
<accession>A0AC59FY03</accession>
<gene>
    <name evidence="1" type="primary">truB</name>
    <name evidence="1" type="ORF">CDIF1296T_01383</name>
</gene>
<keyword evidence="2" id="KW-1185">Reference proteome</keyword>
<dbReference type="Proteomes" id="UP001510562">
    <property type="component" value="Chromosome"/>
</dbReference>
<evidence type="ECO:0000313" key="1">
    <source>
        <dbReference type="EMBL" id="AKP42259.1"/>
    </source>
</evidence>
<dbReference type="EMBL" id="CP011968">
    <property type="protein sequence ID" value="AKP42259.1"/>
    <property type="molecule type" value="Genomic_DNA"/>
</dbReference>